<evidence type="ECO:0000256" key="8">
    <source>
        <dbReference type="ARBA" id="ARBA00023136"/>
    </source>
</evidence>
<evidence type="ECO:0000256" key="9">
    <source>
        <dbReference type="ARBA" id="ARBA00031586"/>
    </source>
</evidence>
<accession>A0A6G6A5V1</accession>
<dbReference type="GO" id="GO:0016020">
    <property type="term" value="C:membrane"/>
    <property type="evidence" value="ECO:0007669"/>
    <property type="project" value="UniProtKB-SubCell"/>
</dbReference>
<evidence type="ECO:0000256" key="5">
    <source>
        <dbReference type="ARBA" id="ARBA00022967"/>
    </source>
</evidence>
<dbReference type="Pfam" id="PF00420">
    <property type="entry name" value="Oxidored_q2"/>
    <property type="match status" value="1"/>
</dbReference>
<dbReference type="RefSeq" id="YP_009740455.1">
    <property type="nucleotide sequence ID" value="NC_046522.1"/>
</dbReference>
<feature type="transmembrane region" description="Helical" evidence="11">
    <location>
        <begin position="6"/>
        <end position="21"/>
    </location>
</feature>
<keyword evidence="8 11" id="KW-0472">Membrane</keyword>
<sequence>MLELLIGFVVIFAGFWIYCSVREHLLSTLLSLEFMVLGVFIFLMLSFCSGFYYYSLFYLIMTACEGALGLSVLIMMGRTHGGDYFKSLSFLFSS</sequence>
<evidence type="ECO:0000313" key="12">
    <source>
        <dbReference type="EMBL" id="QID03182.1"/>
    </source>
</evidence>
<proteinExistence type="inferred from homology"/>
<evidence type="ECO:0000256" key="4">
    <source>
        <dbReference type="ARBA" id="ARBA00022692"/>
    </source>
</evidence>
<dbReference type="GeneID" id="44796786"/>
<dbReference type="InterPro" id="IPR039428">
    <property type="entry name" value="NUOK/Mnh_C1-like"/>
</dbReference>
<keyword evidence="6 11" id="KW-1133">Transmembrane helix</keyword>
<keyword evidence="7" id="KW-0520">NAD</keyword>
<evidence type="ECO:0000256" key="10">
    <source>
        <dbReference type="ARBA" id="ARBA00049551"/>
    </source>
</evidence>
<comment type="catalytic activity">
    <reaction evidence="10">
        <text>a ubiquinone + NADH + 5 H(+)(in) = a ubiquinol + NAD(+) + 4 H(+)(out)</text>
        <dbReference type="Rhea" id="RHEA:29091"/>
        <dbReference type="Rhea" id="RHEA-COMP:9565"/>
        <dbReference type="Rhea" id="RHEA-COMP:9566"/>
        <dbReference type="ChEBI" id="CHEBI:15378"/>
        <dbReference type="ChEBI" id="CHEBI:16389"/>
        <dbReference type="ChEBI" id="CHEBI:17976"/>
        <dbReference type="ChEBI" id="CHEBI:57540"/>
        <dbReference type="ChEBI" id="CHEBI:57945"/>
        <dbReference type="EC" id="7.1.1.2"/>
    </reaction>
</comment>
<gene>
    <name evidence="12" type="primary">ND4L</name>
</gene>
<evidence type="ECO:0000256" key="3">
    <source>
        <dbReference type="ARBA" id="ARBA00016612"/>
    </source>
</evidence>
<dbReference type="Gene3D" id="1.10.287.3510">
    <property type="match status" value="1"/>
</dbReference>
<evidence type="ECO:0000256" key="1">
    <source>
        <dbReference type="ARBA" id="ARBA00004141"/>
    </source>
</evidence>
<name>A0A6G6A5V1_9HEXA</name>
<dbReference type="CTD" id="4539"/>
<protein>
    <recommendedName>
        <fullName evidence="3">NADH-ubiquinone oxidoreductase chain 4L</fullName>
    </recommendedName>
    <alternativeName>
        <fullName evidence="9">NADH dehydrogenase subunit 4L</fullName>
    </alternativeName>
</protein>
<evidence type="ECO:0000256" key="7">
    <source>
        <dbReference type="ARBA" id="ARBA00023027"/>
    </source>
</evidence>
<dbReference type="EMBL" id="MK409685">
    <property type="protein sequence ID" value="QID03182.1"/>
    <property type="molecule type" value="Genomic_DNA"/>
</dbReference>
<dbReference type="AlphaFoldDB" id="A0A6G6A5V1"/>
<keyword evidence="5" id="KW-1278">Translocase</keyword>
<evidence type="ECO:0000256" key="11">
    <source>
        <dbReference type="SAM" id="Phobius"/>
    </source>
</evidence>
<evidence type="ECO:0000256" key="2">
    <source>
        <dbReference type="ARBA" id="ARBA00010519"/>
    </source>
</evidence>
<feature type="transmembrane region" description="Helical" evidence="11">
    <location>
        <begin position="51"/>
        <end position="76"/>
    </location>
</feature>
<reference evidence="12" key="1">
    <citation type="journal article" date="2020" name="Mitochondrial DNA Part B Resour">
        <title>Complete mitochondrial genome of Pseudachorutes palmiensis (Collembola: Neanuridae).</title>
        <authorList>
            <person name="Dong J."/>
            <person name="Zhang F."/>
            <person name="Wang X."/>
        </authorList>
    </citation>
    <scope>NUCLEOTIDE SEQUENCE</scope>
</reference>
<comment type="similarity">
    <text evidence="2">Belongs to the complex I subunit 4L family.</text>
</comment>
<comment type="subcellular location">
    <subcellularLocation>
        <location evidence="1">Membrane</location>
        <topology evidence="1">Multi-pass membrane protein</topology>
    </subcellularLocation>
</comment>
<feature type="transmembrane region" description="Helical" evidence="11">
    <location>
        <begin position="28"/>
        <end position="45"/>
    </location>
</feature>
<keyword evidence="4 11" id="KW-0812">Transmembrane</keyword>
<dbReference type="GO" id="GO:0008137">
    <property type="term" value="F:NADH dehydrogenase (ubiquinone) activity"/>
    <property type="evidence" value="ECO:0007669"/>
    <property type="project" value="UniProtKB-EC"/>
</dbReference>
<evidence type="ECO:0000256" key="6">
    <source>
        <dbReference type="ARBA" id="ARBA00022989"/>
    </source>
</evidence>
<geneLocation type="mitochondrion" evidence="12"/>
<keyword evidence="12" id="KW-0496">Mitochondrion</keyword>
<organism evidence="12">
    <name type="scientific">Salina celebensis</name>
    <dbReference type="NCBI Taxonomy" id="1588069"/>
    <lineage>
        <taxon>Eukaryota</taxon>
        <taxon>Metazoa</taxon>
        <taxon>Ecdysozoa</taxon>
        <taxon>Arthropoda</taxon>
        <taxon>Hexapoda</taxon>
        <taxon>Collembola</taxon>
        <taxon>Entomobryomorpha</taxon>
        <taxon>Entomobryoidea</taxon>
        <taxon>Paronellidae</taxon>
        <taxon>Salina</taxon>
    </lineage>
</organism>